<dbReference type="OrthoDB" id="6817099at2759"/>
<accession>E2B2P7</accession>
<keyword evidence="2" id="KW-1185">Reference proteome</keyword>
<organism evidence="2">
    <name type="scientific">Harpegnathos saltator</name>
    <name type="common">Jerdon's jumping ant</name>
    <dbReference type="NCBI Taxonomy" id="610380"/>
    <lineage>
        <taxon>Eukaryota</taxon>
        <taxon>Metazoa</taxon>
        <taxon>Ecdysozoa</taxon>
        <taxon>Arthropoda</taxon>
        <taxon>Hexapoda</taxon>
        <taxon>Insecta</taxon>
        <taxon>Pterygota</taxon>
        <taxon>Neoptera</taxon>
        <taxon>Endopterygota</taxon>
        <taxon>Hymenoptera</taxon>
        <taxon>Apocrita</taxon>
        <taxon>Aculeata</taxon>
        <taxon>Formicoidea</taxon>
        <taxon>Formicidae</taxon>
        <taxon>Ponerinae</taxon>
        <taxon>Ponerini</taxon>
        <taxon>Harpegnathos</taxon>
    </lineage>
</organism>
<evidence type="ECO:0000313" key="2">
    <source>
        <dbReference type="Proteomes" id="UP000008237"/>
    </source>
</evidence>
<name>E2B2P7_HARSA</name>
<proteinExistence type="predicted"/>
<reference evidence="1 2" key="1">
    <citation type="journal article" date="2010" name="Science">
        <title>Genomic comparison of the ants Camponotus floridanus and Harpegnathos saltator.</title>
        <authorList>
            <person name="Bonasio R."/>
            <person name="Zhang G."/>
            <person name="Ye C."/>
            <person name="Mutti N.S."/>
            <person name="Fang X."/>
            <person name="Qin N."/>
            <person name="Donahue G."/>
            <person name="Yang P."/>
            <person name="Li Q."/>
            <person name="Li C."/>
            <person name="Zhang P."/>
            <person name="Huang Z."/>
            <person name="Berger S.L."/>
            <person name="Reinberg D."/>
            <person name="Wang J."/>
            <person name="Liebig J."/>
        </authorList>
    </citation>
    <scope>NUCLEOTIDE SEQUENCE [LARGE SCALE GENOMIC DNA]</scope>
    <source>
        <strain evidence="1 2">R22 G/1</strain>
    </source>
</reference>
<sequence>LTILEYEKNLAKYQDPYSMEQAEWRYNAYKRSLVDAYRQRLLEVERLCNEELEKIRESAGYLQSFKEIASQWSLDENDRGDSS</sequence>
<evidence type="ECO:0000313" key="1">
    <source>
        <dbReference type="EMBL" id="EFN90029.1"/>
    </source>
</evidence>
<dbReference type="InParanoid" id="E2B2P7"/>
<dbReference type="Proteomes" id="UP000008237">
    <property type="component" value="Unassembled WGS sequence"/>
</dbReference>
<dbReference type="AlphaFoldDB" id="E2B2P7"/>
<feature type="non-terminal residue" evidence="1">
    <location>
        <position position="83"/>
    </location>
</feature>
<protein>
    <submittedName>
        <fullName evidence="1">Uncharacterized protein</fullName>
    </submittedName>
</protein>
<feature type="non-terminal residue" evidence="1">
    <location>
        <position position="1"/>
    </location>
</feature>
<gene>
    <name evidence="1" type="ORF">EAI_05015</name>
</gene>
<dbReference type="EMBL" id="GL445210">
    <property type="protein sequence ID" value="EFN90029.1"/>
    <property type="molecule type" value="Genomic_DNA"/>
</dbReference>